<dbReference type="Pfam" id="PF05071">
    <property type="entry name" value="NDUFA12"/>
    <property type="match status" value="1"/>
</dbReference>
<feature type="region of interest" description="Disordered" evidence="1">
    <location>
        <begin position="78"/>
        <end position="108"/>
    </location>
</feature>
<sequence length="125" mass="14234">MSMLAQIFTWWNGQTVGTRLSTWRSGERVGTDDQGNIFYQSGGGKRRWVIFNGPVEASRVSPDWHGWLHHTYDEPPTEAPLKHKPWEKPHVPNMTGTELAYHPPGSILTPNPVRRAEYEAWAPEG</sequence>
<proteinExistence type="predicted"/>
<evidence type="ECO:0000313" key="2">
    <source>
        <dbReference type="EMBL" id="QDL92776.1"/>
    </source>
</evidence>
<dbReference type="GO" id="GO:0045271">
    <property type="term" value="C:respiratory chain complex I"/>
    <property type="evidence" value="ECO:0007669"/>
    <property type="project" value="InterPro"/>
</dbReference>
<dbReference type="GO" id="GO:0006979">
    <property type="term" value="P:response to oxidative stress"/>
    <property type="evidence" value="ECO:0007669"/>
    <property type="project" value="TreeGrafter"/>
</dbReference>
<dbReference type="OrthoDB" id="9795340at2"/>
<organism evidence="2 3">
    <name type="scientific">Paroceanicella profunda</name>
    <dbReference type="NCBI Taxonomy" id="2579971"/>
    <lineage>
        <taxon>Bacteria</taxon>
        <taxon>Pseudomonadati</taxon>
        <taxon>Pseudomonadota</taxon>
        <taxon>Alphaproteobacteria</taxon>
        <taxon>Rhodobacterales</taxon>
        <taxon>Paracoccaceae</taxon>
        <taxon>Paroceanicella</taxon>
    </lineage>
</organism>
<dbReference type="NCBIfam" id="NF006040">
    <property type="entry name" value="PRK08183.1"/>
    <property type="match status" value="1"/>
</dbReference>
<name>A0A5B8FVE5_9RHOB</name>
<dbReference type="InterPro" id="IPR007763">
    <property type="entry name" value="NDUFA12"/>
</dbReference>
<evidence type="ECO:0000313" key="3">
    <source>
        <dbReference type="Proteomes" id="UP000305888"/>
    </source>
</evidence>
<protein>
    <submittedName>
        <fullName evidence="2">NADH:ubiquinone oxidoreductase subunit NDUFA12</fullName>
    </submittedName>
</protein>
<keyword evidence="3" id="KW-1185">Reference proteome</keyword>
<dbReference type="RefSeq" id="WP_138574540.1">
    <property type="nucleotide sequence ID" value="NZ_CP040818.1"/>
</dbReference>
<keyword evidence="2" id="KW-0830">Ubiquinone</keyword>
<dbReference type="PANTHER" id="PTHR12910:SF2">
    <property type="entry name" value="NADH DEHYDROGENASE [UBIQUINONE] 1 ALPHA SUBCOMPLEX SUBUNIT 12"/>
    <property type="match status" value="1"/>
</dbReference>
<dbReference type="KEGG" id="ppru:FDP22_13860"/>
<reference evidence="2 3" key="1">
    <citation type="submission" date="2019-06" db="EMBL/GenBank/DDBJ databases">
        <title>Genome sequence of Rhodobacteraceae bacterium D4M1.</title>
        <authorList>
            <person name="Cao J."/>
        </authorList>
    </citation>
    <scope>NUCLEOTIDE SEQUENCE [LARGE SCALE GENOMIC DNA]</scope>
    <source>
        <strain evidence="2 3">D4M1</strain>
    </source>
</reference>
<feature type="compositionally biased region" description="Basic and acidic residues" evidence="1">
    <location>
        <begin position="80"/>
        <end position="90"/>
    </location>
</feature>
<dbReference type="AlphaFoldDB" id="A0A5B8FVE5"/>
<dbReference type="PANTHER" id="PTHR12910">
    <property type="entry name" value="NADH-UBIQUINONE OXIDOREDUCTASE SUBUNIT B17.2"/>
    <property type="match status" value="1"/>
</dbReference>
<dbReference type="Proteomes" id="UP000305888">
    <property type="component" value="Chromosome"/>
</dbReference>
<accession>A0A5B8FVE5</accession>
<dbReference type="EMBL" id="CP040818">
    <property type="protein sequence ID" value="QDL92776.1"/>
    <property type="molecule type" value="Genomic_DNA"/>
</dbReference>
<gene>
    <name evidence="2" type="ORF">FDP22_13860</name>
</gene>
<evidence type="ECO:0000256" key="1">
    <source>
        <dbReference type="SAM" id="MobiDB-lite"/>
    </source>
</evidence>